<evidence type="ECO:0008006" key="4">
    <source>
        <dbReference type="Google" id="ProtNLM"/>
    </source>
</evidence>
<dbReference type="Gene3D" id="2.60.120.380">
    <property type="match status" value="2"/>
</dbReference>
<evidence type="ECO:0000256" key="1">
    <source>
        <dbReference type="SAM" id="SignalP"/>
    </source>
</evidence>
<dbReference type="EMBL" id="JAAIJQ010000035">
    <property type="protein sequence ID" value="NEV62826.1"/>
    <property type="molecule type" value="Genomic_DNA"/>
</dbReference>
<keyword evidence="1" id="KW-0732">Signal</keyword>
<evidence type="ECO:0000313" key="2">
    <source>
        <dbReference type="EMBL" id="NEV62826.1"/>
    </source>
</evidence>
<comment type="caution">
    <text evidence="2">The sequence shown here is derived from an EMBL/GenBank/DDBJ whole genome shotgun (WGS) entry which is preliminary data.</text>
</comment>
<proteinExistence type="predicted"/>
<sequence length="528" mass="56840">MNLLARLIVSGALCASMAANAASLGGYPADATCADERNESYAQGFAAGDENGYNRGYQVGFGDGSAAQIAACVADPQGCGITLASCIPDATYGETEPNDNFITADPLTLGVGFWGQNYGAADQDWFYTETSTANQNLIIDFSVPDWIEGADLAAGVPAIWNLSVRDAAGNIFANFNTNVVGGIEATSNAVTYSVTLGLAGTYYVLVKPVIADELCDDGYCASTAYSYSVTAFLQTTNLDNNQPIAGFYDAEIEPNDIPSHANPLATGVSMYGLINLTFNIPLESTDGEDETYVWGQGESDWYVYKSDGNEIVTLTLCAKEVCGPGNWFIEVYDQAMAQRWESGESRETLTPLLAFNTDTVEDPSQTYRLGLKDPGYYFMRVNHKRLFDAPCLFNQLVSTTSDTGFVGACECESGNTCYVPADCSDEDLGLLCRNVPVDCVVGIEAGCAYIEDSPPGCGTADEEGNIEACDTYQTQARCTCSQYGGVVEIPENEYSSPYNFTWHSTQLPTNTIDTDAYEDYLNRSNPYD</sequence>
<feature type="signal peptide" evidence="1">
    <location>
        <begin position="1"/>
        <end position="21"/>
    </location>
</feature>
<feature type="chain" id="PRO_5026664207" description="Peptidase C-terminal archaeal/bacterial domain-containing protein" evidence="1">
    <location>
        <begin position="22"/>
        <end position="528"/>
    </location>
</feature>
<accession>A0A6M0JZA3</accession>
<dbReference type="Proteomes" id="UP000483379">
    <property type="component" value="Unassembled WGS sequence"/>
</dbReference>
<evidence type="ECO:0000313" key="3">
    <source>
        <dbReference type="Proteomes" id="UP000483379"/>
    </source>
</evidence>
<organism evidence="2 3">
    <name type="scientific">Thiorhodococcus minor</name>
    <dbReference type="NCBI Taxonomy" id="57489"/>
    <lineage>
        <taxon>Bacteria</taxon>
        <taxon>Pseudomonadati</taxon>
        <taxon>Pseudomonadota</taxon>
        <taxon>Gammaproteobacteria</taxon>
        <taxon>Chromatiales</taxon>
        <taxon>Chromatiaceae</taxon>
        <taxon>Thiorhodococcus</taxon>
    </lineage>
</organism>
<keyword evidence="3" id="KW-1185">Reference proteome</keyword>
<reference evidence="2 3" key="1">
    <citation type="submission" date="2020-02" db="EMBL/GenBank/DDBJ databases">
        <title>Genome sequences of Thiorhodococcus mannitoliphagus and Thiorhodococcus minor, purple sulfur photosynthetic bacteria in the gammaproteobacterial family, Chromatiaceae.</title>
        <authorList>
            <person name="Aviles F.A."/>
            <person name="Meyer T.E."/>
            <person name="Kyndt J.A."/>
        </authorList>
    </citation>
    <scope>NUCLEOTIDE SEQUENCE [LARGE SCALE GENOMIC DNA]</scope>
    <source>
        <strain evidence="2 3">DSM 11518</strain>
    </source>
</reference>
<dbReference type="AlphaFoldDB" id="A0A6M0JZA3"/>
<protein>
    <recommendedName>
        <fullName evidence="4">Peptidase C-terminal archaeal/bacterial domain-containing protein</fullName>
    </recommendedName>
</protein>
<name>A0A6M0JZA3_9GAMM</name>
<gene>
    <name evidence="2" type="ORF">G3446_13150</name>
</gene>